<dbReference type="CDD" id="cd01392">
    <property type="entry name" value="HTH_LacI"/>
    <property type="match status" value="1"/>
</dbReference>
<dbReference type="PANTHER" id="PTHR30146:SF109">
    <property type="entry name" value="HTH-TYPE TRANSCRIPTIONAL REGULATOR GALS"/>
    <property type="match status" value="1"/>
</dbReference>
<dbReference type="PROSITE" id="PS50932">
    <property type="entry name" value="HTH_LACI_2"/>
    <property type="match status" value="1"/>
</dbReference>
<dbReference type="InterPro" id="IPR000843">
    <property type="entry name" value="HTH_LacI"/>
</dbReference>
<dbReference type="Gene3D" id="3.40.50.2300">
    <property type="match status" value="2"/>
</dbReference>
<accession>A0ABY4DBS8</accession>
<evidence type="ECO:0000256" key="1">
    <source>
        <dbReference type="ARBA" id="ARBA00023015"/>
    </source>
</evidence>
<dbReference type="Gene3D" id="1.10.260.40">
    <property type="entry name" value="lambda repressor-like DNA-binding domains"/>
    <property type="match status" value="1"/>
</dbReference>
<reference evidence="6" key="1">
    <citation type="journal article" date="2024" name="J Bioinform Genom">
        <title>Complete genome sequence of the type strain bacterium Sphaerochaeta associata GLS2t (VKM B-2742)t.</title>
        <authorList>
            <person name="Troshina O.Y."/>
            <person name="Tepeeva A.N."/>
            <person name="Arzamasceva V.O."/>
            <person name="Whitman W.B."/>
            <person name="Varghese N."/>
            <person name="Shapiro N."/>
            <person name="Woyke T."/>
            <person name="Kripides N.C."/>
            <person name="Vasilenko O.V."/>
        </authorList>
    </citation>
    <scope>NUCLEOTIDE SEQUENCE [LARGE SCALE GENOMIC DNA]</scope>
    <source>
        <strain evidence="6">GLS2T</strain>
    </source>
</reference>
<dbReference type="Proteomes" id="UP000829708">
    <property type="component" value="Chromosome"/>
</dbReference>
<dbReference type="SUPFAM" id="SSF53822">
    <property type="entry name" value="Periplasmic binding protein-like I"/>
    <property type="match status" value="1"/>
</dbReference>
<proteinExistence type="predicted"/>
<evidence type="ECO:0000259" key="4">
    <source>
        <dbReference type="PROSITE" id="PS50932"/>
    </source>
</evidence>
<evidence type="ECO:0000256" key="3">
    <source>
        <dbReference type="ARBA" id="ARBA00023163"/>
    </source>
</evidence>
<name>A0ABY4DBS8_9SPIR</name>
<dbReference type="Pfam" id="PF13377">
    <property type="entry name" value="Peripla_BP_3"/>
    <property type="match status" value="1"/>
</dbReference>
<protein>
    <submittedName>
        <fullName evidence="5">LacI family transcriptional regulator</fullName>
    </submittedName>
</protein>
<evidence type="ECO:0000313" key="5">
    <source>
        <dbReference type="EMBL" id="UOM51581.1"/>
    </source>
</evidence>
<evidence type="ECO:0000313" key="6">
    <source>
        <dbReference type="Proteomes" id="UP000829708"/>
    </source>
</evidence>
<gene>
    <name evidence="5" type="ORF">MUG09_02180</name>
</gene>
<dbReference type="CDD" id="cd06267">
    <property type="entry name" value="PBP1_LacI_sugar_binding-like"/>
    <property type="match status" value="1"/>
</dbReference>
<keyword evidence="2" id="KW-0238">DNA-binding</keyword>
<dbReference type="InterPro" id="IPR010982">
    <property type="entry name" value="Lambda_DNA-bd_dom_sf"/>
</dbReference>
<dbReference type="PANTHER" id="PTHR30146">
    <property type="entry name" value="LACI-RELATED TRANSCRIPTIONAL REPRESSOR"/>
    <property type="match status" value="1"/>
</dbReference>
<dbReference type="RefSeq" id="WP_244773071.1">
    <property type="nucleotide sequence ID" value="NZ_CP094929.1"/>
</dbReference>
<dbReference type="Pfam" id="PF00356">
    <property type="entry name" value="LacI"/>
    <property type="match status" value="1"/>
</dbReference>
<keyword evidence="6" id="KW-1185">Reference proteome</keyword>
<dbReference type="InterPro" id="IPR028082">
    <property type="entry name" value="Peripla_BP_I"/>
</dbReference>
<dbReference type="SMART" id="SM00354">
    <property type="entry name" value="HTH_LACI"/>
    <property type="match status" value="1"/>
</dbReference>
<sequence length="332" mass="36792">MRDVVTIVDVAKAAGVSPATVTHTLNGKRPVGEATRKKVLEAIEQLGYVPSWSASRMKRGNSGIIGCLAADITETFVNQIVRGIEHGLSGGQYSLFFVSGVEFGNDLKKAYNFLKSHKVEGILFCHHIPIWKEFNLDTQNSDIPIVSINMAAQEMISVVVDNTTGGYQAAEHLYGCGMRHPAMICGPEDRLSVQDRLKGFSQRTKELKLEMPQNNYYGNYDFDHGFEAAQILMNDHPQTDGIFCANDYIAAGAISALQKMNIHIPNQVRVVGFDNRDFSEFWNTPITTFELPLQEMGMLGVSLLKQVIHTGIYSKSQHVLQSKLIPRKSSKG</sequence>
<organism evidence="5 6">
    <name type="scientific">Sphaerochaeta associata</name>
    <dbReference type="NCBI Taxonomy" id="1129264"/>
    <lineage>
        <taxon>Bacteria</taxon>
        <taxon>Pseudomonadati</taxon>
        <taxon>Spirochaetota</taxon>
        <taxon>Spirochaetia</taxon>
        <taxon>Spirochaetales</taxon>
        <taxon>Sphaerochaetaceae</taxon>
        <taxon>Sphaerochaeta</taxon>
    </lineage>
</organism>
<dbReference type="EMBL" id="CP094929">
    <property type="protein sequence ID" value="UOM51581.1"/>
    <property type="molecule type" value="Genomic_DNA"/>
</dbReference>
<dbReference type="SUPFAM" id="SSF47413">
    <property type="entry name" value="lambda repressor-like DNA-binding domains"/>
    <property type="match status" value="1"/>
</dbReference>
<keyword evidence="3" id="KW-0804">Transcription</keyword>
<dbReference type="InterPro" id="IPR046335">
    <property type="entry name" value="LacI/GalR-like_sensor"/>
</dbReference>
<evidence type="ECO:0000256" key="2">
    <source>
        <dbReference type="ARBA" id="ARBA00023125"/>
    </source>
</evidence>
<keyword evidence="1" id="KW-0805">Transcription regulation</keyword>
<feature type="domain" description="HTH lacI-type" evidence="4">
    <location>
        <begin position="5"/>
        <end position="59"/>
    </location>
</feature>